<gene>
    <name evidence="1" type="ORF">ACFOHH_15095</name>
</gene>
<comment type="caution">
    <text evidence="1">The sequence shown here is derived from an EMBL/GenBank/DDBJ whole genome shotgun (WGS) entry which is preliminary data.</text>
</comment>
<reference evidence="2" key="1">
    <citation type="journal article" date="2019" name="Int. J. Syst. Evol. Microbiol.">
        <title>The Global Catalogue of Microorganisms (GCM) 10K type strain sequencing project: providing services to taxonomists for standard genome sequencing and annotation.</title>
        <authorList>
            <consortium name="The Broad Institute Genomics Platform"/>
            <consortium name="The Broad Institute Genome Sequencing Center for Infectious Disease"/>
            <person name="Wu L."/>
            <person name="Ma J."/>
        </authorList>
    </citation>
    <scope>NUCLEOTIDE SEQUENCE [LARGE SCALE GENOMIC DNA]</scope>
    <source>
        <strain evidence="2">KCTC 52677</strain>
    </source>
</reference>
<evidence type="ECO:0000313" key="2">
    <source>
        <dbReference type="Proteomes" id="UP001595377"/>
    </source>
</evidence>
<accession>A0ABV7DIT2</accession>
<dbReference type="EMBL" id="JBHRSP010000024">
    <property type="protein sequence ID" value="MFC3074436.1"/>
    <property type="molecule type" value="Genomic_DNA"/>
</dbReference>
<sequence>MVVDEFPRNFDPTRCILFLGAGFSADALNKAGGKPPVGRGLEREVKKLAKLDEDDSADLMDAAGYALKQGADLYGLLEGLYTIRALTPLQRAVLAQPWRRIYTTNYDNSVSVFRTEQGKSATNDIFDIADHAPRQLRQGAVVHLHGSISKCQPANVDESLVLSRRSYVQQRVKKSAWWEWFDRDIRISQFIFFLGYDLNDFEPAGYLIKYPGMKNVRHFILRDARSPVASSKLADYGIRHPFEMAGFVDRLSNAKVMPTPRHENELQAFRYVDLSKDDKLVSKPTSAEIQELLAFGKLRFDGIRVTAPTSEYVVFRDKLIGRCIDLLSEKTTLIIHSKIGNGKSVLANELKIIMAQGKWNCFEVRENVTPPPQDFEFLLNMEEVVVFFPSYDSAVANMHLFVDMDASTRYVVEMQTSTLQVRFQEVSRLLGSSIARINIDELDKGECEKLRSLLEEAGLSSLAKSDRIKKGLEFRDFLLFAFEEPEIAARLRSVIEPMLSKREARKVVCVSAIFKAAGQQVDTSFIIDATGEDPYTVMTELGEKAWDLFRYDIDQVEPHSAVVSEHLLKKYIPPKDFTDEILNLAREAARRLDESDDYSSERFRRARALLSSVIRFSFIESVIGKGPDKRALVKKVYEGCRRDELVKKEPLFWLQYSIFWQDEKRWDLAESHMVEAYERGSARPGFKFYQLDTNNLGLLCDIERFSLAGEAISRFDKIVEAMEKCGEMVDDGNHRDHVIKAFLKVEAMVRVRARDFTRSQATALTYGLNLIIQKLEALTPSERAIWGTDPCKDSLKSSVEILTARYYH</sequence>
<proteinExistence type="predicted"/>
<keyword evidence="2" id="KW-1185">Reference proteome</keyword>
<name>A0ABV7DIT2_9HYPH</name>
<protein>
    <submittedName>
        <fullName evidence="1">SIR2 family protein</fullName>
    </submittedName>
</protein>
<dbReference type="RefSeq" id="WP_257312162.1">
    <property type="nucleotide sequence ID" value="NZ_JANFDG010000002.1"/>
</dbReference>
<dbReference type="Proteomes" id="UP001595377">
    <property type="component" value="Unassembled WGS sequence"/>
</dbReference>
<dbReference type="Pfam" id="PF13289">
    <property type="entry name" value="SIR2_2"/>
    <property type="match status" value="1"/>
</dbReference>
<evidence type="ECO:0000313" key="1">
    <source>
        <dbReference type="EMBL" id="MFC3074436.1"/>
    </source>
</evidence>
<organism evidence="1 2">
    <name type="scientific">Shinella pollutisoli</name>
    <dbReference type="NCBI Taxonomy" id="2250594"/>
    <lineage>
        <taxon>Bacteria</taxon>
        <taxon>Pseudomonadati</taxon>
        <taxon>Pseudomonadota</taxon>
        <taxon>Alphaproteobacteria</taxon>
        <taxon>Hyphomicrobiales</taxon>
        <taxon>Rhizobiaceae</taxon>
        <taxon>Shinella</taxon>
    </lineage>
</organism>